<keyword evidence="3" id="KW-0328">Glycosyltransferase</keyword>
<feature type="transmembrane region" description="Helical" evidence="8">
    <location>
        <begin position="303"/>
        <end position="322"/>
    </location>
</feature>
<keyword evidence="2" id="KW-1003">Cell membrane</keyword>
<evidence type="ECO:0000256" key="1">
    <source>
        <dbReference type="ARBA" id="ARBA00004651"/>
    </source>
</evidence>
<evidence type="ECO:0000259" key="9">
    <source>
        <dbReference type="Pfam" id="PF13231"/>
    </source>
</evidence>
<dbReference type="InterPro" id="IPR038731">
    <property type="entry name" value="RgtA/B/C-like"/>
</dbReference>
<feature type="transmembrane region" description="Helical" evidence="8">
    <location>
        <begin position="253"/>
        <end position="272"/>
    </location>
</feature>
<feature type="transmembrane region" description="Helical" evidence="8">
    <location>
        <begin position="206"/>
        <end position="232"/>
    </location>
</feature>
<dbReference type="PATRIC" id="fig|1618481.3.peg.82"/>
<evidence type="ECO:0000313" key="10">
    <source>
        <dbReference type="EMBL" id="KKQ38829.1"/>
    </source>
</evidence>
<comment type="caution">
    <text evidence="10">The sequence shown here is derived from an EMBL/GenBank/DDBJ whole genome shotgun (WGS) entry which is preliminary data.</text>
</comment>
<evidence type="ECO:0000256" key="8">
    <source>
        <dbReference type="SAM" id="Phobius"/>
    </source>
</evidence>
<dbReference type="AlphaFoldDB" id="A0A0G0JPJ9"/>
<dbReference type="GO" id="GO:0005886">
    <property type="term" value="C:plasma membrane"/>
    <property type="evidence" value="ECO:0007669"/>
    <property type="project" value="UniProtKB-SubCell"/>
</dbReference>
<comment type="subcellular location">
    <subcellularLocation>
        <location evidence="1">Cell membrane</location>
        <topology evidence="1">Multi-pass membrane protein</topology>
    </subcellularLocation>
</comment>
<feature type="transmembrane region" description="Helical" evidence="8">
    <location>
        <begin position="133"/>
        <end position="151"/>
    </location>
</feature>
<evidence type="ECO:0000313" key="11">
    <source>
        <dbReference type="Proteomes" id="UP000034471"/>
    </source>
</evidence>
<name>A0A0G0JPJ9_9BACT</name>
<feature type="domain" description="Glycosyltransferase RgtA/B/C/D-like" evidence="9">
    <location>
        <begin position="70"/>
        <end position="211"/>
    </location>
</feature>
<feature type="transmembrane region" description="Helical" evidence="8">
    <location>
        <begin position="163"/>
        <end position="186"/>
    </location>
</feature>
<accession>A0A0G0JPJ9</accession>
<evidence type="ECO:0000256" key="3">
    <source>
        <dbReference type="ARBA" id="ARBA00022676"/>
    </source>
</evidence>
<dbReference type="EMBL" id="LBTJ01000002">
    <property type="protein sequence ID" value="KKQ38829.1"/>
    <property type="molecule type" value="Genomic_DNA"/>
</dbReference>
<gene>
    <name evidence="10" type="ORF">US54_C0002G0017</name>
</gene>
<keyword evidence="4" id="KW-0808">Transferase</keyword>
<feature type="transmembrane region" description="Helical" evidence="8">
    <location>
        <begin position="81"/>
        <end position="102"/>
    </location>
</feature>
<dbReference type="PANTHER" id="PTHR33908:SF11">
    <property type="entry name" value="MEMBRANE PROTEIN"/>
    <property type="match status" value="1"/>
</dbReference>
<reference evidence="10 11" key="1">
    <citation type="journal article" date="2015" name="Nature">
        <title>rRNA introns, odd ribosomes, and small enigmatic genomes across a large radiation of phyla.</title>
        <authorList>
            <person name="Brown C.T."/>
            <person name="Hug L.A."/>
            <person name="Thomas B.C."/>
            <person name="Sharon I."/>
            <person name="Castelle C.J."/>
            <person name="Singh A."/>
            <person name="Wilkins M.J."/>
            <person name="Williams K.H."/>
            <person name="Banfield J.F."/>
        </authorList>
    </citation>
    <scope>NUCLEOTIDE SEQUENCE [LARGE SCALE GENOMIC DNA]</scope>
</reference>
<dbReference type="PANTHER" id="PTHR33908">
    <property type="entry name" value="MANNOSYLTRANSFERASE YKCB-RELATED"/>
    <property type="match status" value="1"/>
</dbReference>
<dbReference type="STRING" id="1618481.US54_C0002G0017"/>
<evidence type="ECO:0000256" key="2">
    <source>
        <dbReference type="ARBA" id="ARBA00022475"/>
    </source>
</evidence>
<dbReference type="Proteomes" id="UP000034471">
    <property type="component" value="Unassembled WGS sequence"/>
</dbReference>
<sequence length="505" mass="58977">MNKALQYILLFSIILTGFWFRFQGIRDNHSFWSDEAFVATLSRDILTEKRSWGDAFYQYGYQRLHLITTTTSMKLFGFNEFAARLPPVLFGALSIIATYLLASQLSNRAGGILAAFVFAFSQLMLANDTQAKTYSALTFLFVAVLYCLRLLEQKKKHTMMLHLIIIVLASLATLFHYLGILIWIPFLIYVLLTYRDTIFKLVRNPLYVLIGIAAVGLLGYIFHAGQIIADFFQGETLSLFLFPVNNITYFRELVWRNYAFLSLPAFVGMFIGIYEKKYAWSVSLMLFLLFYSYLWIFRSTHNIRYIVPFIGIIFVYFGVFWGKVAEKLFPKYQLLFITMLIVILYMGGYKIVRKPNAYYSPNADLYGDVQNADYKTFFSILKKRYPDLSNTAVFTDWGDTQRWYLEEKPINAYFMKRFINEKPEPNIIDGVMMYGTLDQFLAEQKKYPKGLLVVEDWISFLPDEIKEYVKENLTLEYRVESLPQAAGDHWPLALYSWGMEEEQNQ</sequence>
<evidence type="ECO:0000256" key="6">
    <source>
        <dbReference type="ARBA" id="ARBA00022989"/>
    </source>
</evidence>
<keyword evidence="5 8" id="KW-0812">Transmembrane</keyword>
<evidence type="ECO:0000256" key="4">
    <source>
        <dbReference type="ARBA" id="ARBA00022679"/>
    </source>
</evidence>
<evidence type="ECO:0000256" key="7">
    <source>
        <dbReference type="ARBA" id="ARBA00023136"/>
    </source>
</evidence>
<dbReference type="GO" id="GO:0016763">
    <property type="term" value="F:pentosyltransferase activity"/>
    <property type="evidence" value="ECO:0007669"/>
    <property type="project" value="TreeGrafter"/>
</dbReference>
<feature type="transmembrane region" description="Helical" evidence="8">
    <location>
        <begin position="109"/>
        <end position="127"/>
    </location>
</feature>
<protein>
    <recommendedName>
        <fullName evidence="9">Glycosyltransferase RgtA/B/C/D-like domain-containing protein</fullName>
    </recommendedName>
</protein>
<feature type="transmembrane region" description="Helical" evidence="8">
    <location>
        <begin position="334"/>
        <end position="352"/>
    </location>
</feature>
<keyword evidence="7 8" id="KW-0472">Membrane</keyword>
<feature type="transmembrane region" description="Helical" evidence="8">
    <location>
        <begin position="278"/>
        <end position="296"/>
    </location>
</feature>
<evidence type="ECO:0000256" key="5">
    <source>
        <dbReference type="ARBA" id="ARBA00022692"/>
    </source>
</evidence>
<dbReference type="GO" id="GO:0009103">
    <property type="term" value="P:lipopolysaccharide biosynthetic process"/>
    <property type="evidence" value="ECO:0007669"/>
    <property type="project" value="UniProtKB-ARBA"/>
</dbReference>
<feature type="transmembrane region" description="Helical" evidence="8">
    <location>
        <begin position="7"/>
        <end position="25"/>
    </location>
</feature>
<dbReference type="Pfam" id="PF13231">
    <property type="entry name" value="PMT_2"/>
    <property type="match status" value="1"/>
</dbReference>
<dbReference type="InterPro" id="IPR050297">
    <property type="entry name" value="LipidA_mod_glycosyltrf_83"/>
</dbReference>
<proteinExistence type="predicted"/>
<organism evidence="10 11">
    <name type="scientific">Candidatus Roizmanbacteria bacterium GW2011_GWA2_37_7</name>
    <dbReference type="NCBI Taxonomy" id="1618481"/>
    <lineage>
        <taxon>Bacteria</taxon>
        <taxon>Candidatus Roizmaniibacteriota</taxon>
    </lineage>
</organism>
<keyword evidence="6 8" id="KW-1133">Transmembrane helix</keyword>